<feature type="domain" description="F-box" evidence="2">
    <location>
        <begin position="49"/>
        <end position="78"/>
    </location>
</feature>
<evidence type="ECO:0000313" key="4">
    <source>
        <dbReference type="Proteomes" id="UP000324705"/>
    </source>
</evidence>
<protein>
    <recommendedName>
        <fullName evidence="2">F-box domain-containing protein</fullName>
    </recommendedName>
</protein>
<dbReference type="Gene3D" id="1.20.1280.50">
    <property type="match status" value="1"/>
</dbReference>
<gene>
    <name evidence="3" type="ORF">TRITD_3Av1G233700</name>
</gene>
<organism evidence="3 4">
    <name type="scientific">Triticum turgidum subsp. durum</name>
    <name type="common">Durum wheat</name>
    <name type="synonym">Triticum durum</name>
    <dbReference type="NCBI Taxonomy" id="4567"/>
    <lineage>
        <taxon>Eukaryota</taxon>
        <taxon>Viridiplantae</taxon>
        <taxon>Streptophyta</taxon>
        <taxon>Embryophyta</taxon>
        <taxon>Tracheophyta</taxon>
        <taxon>Spermatophyta</taxon>
        <taxon>Magnoliopsida</taxon>
        <taxon>Liliopsida</taxon>
        <taxon>Poales</taxon>
        <taxon>Poaceae</taxon>
        <taxon>BOP clade</taxon>
        <taxon>Pooideae</taxon>
        <taxon>Triticodae</taxon>
        <taxon>Triticeae</taxon>
        <taxon>Triticinae</taxon>
        <taxon>Triticum</taxon>
    </lineage>
</organism>
<dbReference type="PANTHER" id="PTHR36140:SF9">
    <property type="entry name" value="F-BOX DOMAIN CONTAINING PROTEIN"/>
    <property type="match status" value="1"/>
</dbReference>
<proteinExistence type="predicted"/>
<name>A0A9R0RUK3_TRITD</name>
<feature type="compositionally biased region" description="Basic residues" evidence="1">
    <location>
        <begin position="23"/>
        <end position="35"/>
    </location>
</feature>
<evidence type="ECO:0000313" key="3">
    <source>
        <dbReference type="EMBL" id="VAH67091.1"/>
    </source>
</evidence>
<dbReference type="Gramene" id="TRITD3Av1G233700.1">
    <property type="protein sequence ID" value="TRITD3Av1G233700.1"/>
    <property type="gene ID" value="TRITD3Av1G233700"/>
</dbReference>
<evidence type="ECO:0000256" key="1">
    <source>
        <dbReference type="SAM" id="MobiDB-lite"/>
    </source>
</evidence>
<dbReference type="EMBL" id="LT934115">
    <property type="protein sequence ID" value="VAH67091.1"/>
    <property type="molecule type" value="Genomic_DNA"/>
</dbReference>
<dbReference type="PANTHER" id="PTHR36140">
    <property type="entry name" value="F-BOX DOMAIN-CONTAINING PROTEIN-RELATED"/>
    <property type="match status" value="1"/>
</dbReference>
<evidence type="ECO:0000259" key="2">
    <source>
        <dbReference type="Pfam" id="PF12937"/>
    </source>
</evidence>
<dbReference type="Pfam" id="PF12937">
    <property type="entry name" value="F-box-like"/>
    <property type="match status" value="1"/>
</dbReference>
<dbReference type="InterPro" id="IPR036047">
    <property type="entry name" value="F-box-like_dom_sf"/>
</dbReference>
<accession>A0A9R0RUK3</accession>
<reference evidence="3 4" key="1">
    <citation type="submission" date="2017-09" db="EMBL/GenBank/DDBJ databases">
        <authorList>
            <consortium name="International Durum Wheat Genome Sequencing Consortium (IDWGSC)"/>
            <person name="Milanesi L."/>
        </authorList>
    </citation>
    <scope>NUCLEOTIDE SEQUENCE [LARGE SCALE GENOMIC DNA]</scope>
    <source>
        <strain evidence="4">cv. Svevo</strain>
    </source>
</reference>
<sequence length="466" mass="52717">MRSPRTRRRRLRRPAAAALPYCRKGHRKKKDRRRREGSGGMTASLSDDSLASIFTRLPDAAAVIRCAATCRRWARVVATRAAIISRSLQPLGRFLPDLAVGVFHQEKDWPTARGRDTVPSRPCFVARARFLGVGGGRQLWGLDDDGGLLDYSRPVASRNGRLVLELRREGRAVDGLRLAVYNPMTSDNNIVIVPPLIVSAAPGGKNSTTTTRDYGCALLTGHDLRPPRCQSFFRLLLIYNRRRRRRDSTVLRCYSSHTGRWGPEAESDVRIHASRLRCIGQAVVRRGVAFWALDHGVLGVRLDHHTDQDGAVTDMHLLPYNINQHWPENRLLGVSADNRLFMMHVGVRNGQNKILIASFSYFEFPEEDDIRTGRRETVREDAFVLMHQMKMEHHHTGIKLRWFGDKSGLVLFTMGARSGHAGTFVLNLWEELVYKVADDGDSWNNLIGYEMDMAAYLASIDRHSFT</sequence>
<dbReference type="Proteomes" id="UP000324705">
    <property type="component" value="Chromosome 3A"/>
</dbReference>
<feature type="region of interest" description="Disordered" evidence="1">
    <location>
        <begin position="1"/>
        <end position="43"/>
    </location>
</feature>
<dbReference type="InterPro" id="IPR001810">
    <property type="entry name" value="F-box_dom"/>
</dbReference>
<feature type="compositionally biased region" description="Basic residues" evidence="1">
    <location>
        <begin position="1"/>
        <end position="13"/>
    </location>
</feature>
<dbReference type="CDD" id="cd09917">
    <property type="entry name" value="F-box_SF"/>
    <property type="match status" value="1"/>
</dbReference>
<dbReference type="SUPFAM" id="SSF81383">
    <property type="entry name" value="F-box domain"/>
    <property type="match status" value="1"/>
</dbReference>
<keyword evidence="4" id="KW-1185">Reference proteome</keyword>
<dbReference type="AlphaFoldDB" id="A0A9R0RUK3"/>